<dbReference type="GO" id="GO:0020037">
    <property type="term" value="F:heme binding"/>
    <property type="evidence" value="ECO:0007669"/>
    <property type="project" value="TreeGrafter"/>
</dbReference>
<comment type="similarity">
    <text evidence="2 7">Belongs to the bacterioferritin family.</text>
</comment>
<dbReference type="HOGENOM" id="CLU_104506_2_0_5"/>
<evidence type="ECO:0000256" key="4">
    <source>
        <dbReference type="ARBA" id="ARBA00022617"/>
    </source>
</evidence>
<evidence type="ECO:0000259" key="9">
    <source>
        <dbReference type="PROSITE" id="PS50905"/>
    </source>
</evidence>
<evidence type="ECO:0000313" key="10">
    <source>
        <dbReference type="EMBL" id="AEI38411.1"/>
    </source>
</evidence>
<dbReference type="NCBIfam" id="TIGR00754">
    <property type="entry name" value="bfr"/>
    <property type="match status" value="1"/>
</dbReference>
<proteinExistence type="inferred from homology"/>
<feature type="domain" description="Ferritin-like diiron" evidence="9">
    <location>
        <begin position="1"/>
        <end position="145"/>
    </location>
</feature>
<dbReference type="SUPFAM" id="SSF47240">
    <property type="entry name" value="Ferritin-like"/>
    <property type="match status" value="1"/>
</dbReference>
<dbReference type="InterPro" id="IPR008331">
    <property type="entry name" value="Ferritin_DPS_dom"/>
</dbReference>
<feature type="binding site" evidence="8">
    <location>
        <position position="94"/>
    </location>
    <ligand>
        <name>Fe cation</name>
        <dbReference type="ChEBI" id="CHEBI:24875"/>
        <label>2</label>
    </ligand>
</feature>
<evidence type="ECO:0000256" key="6">
    <source>
        <dbReference type="ARBA" id="ARBA00023004"/>
    </source>
</evidence>
<dbReference type="InterPro" id="IPR009078">
    <property type="entry name" value="Ferritin-like_SF"/>
</dbReference>
<dbReference type="Proteomes" id="UP000000491">
    <property type="component" value="Chromosome"/>
</dbReference>
<dbReference type="CDD" id="cd00907">
    <property type="entry name" value="Bacterioferritin"/>
    <property type="match status" value="1"/>
</dbReference>
<dbReference type="PANTHER" id="PTHR30295:SF0">
    <property type="entry name" value="BACTERIOFERRITIN"/>
    <property type="match status" value="1"/>
</dbReference>
<protein>
    <recommendedName>
        <fullName evidence="7">Bacterioferritin</fullName>
        <ecNumber evidence="7">1.16.3.1</ecNumber>
    </recommendedName>
</protein>
<dbReference type="AlphaFoldDB" id="F8EW01"/>
<sequence length="157" mass="18373">MATDPKIIDYLNRQLTNELTVINQYFLHARTLEHWGVSVLARKEAEESVEERTHADWLIERIFYLEGIPNLQRYDTIFVSDTVEAVLQNDLKMEEKAVSDLREAISYAETIQDFVSRDLFLKILVSEENHIDFLKTQLNLIKLMGLDRYIQLNSDPA</sequence>
<organism evidence="10 11">
    <name type="scientific">Zymomonas mobilis subsp. pomaceae (strain ATCC 29192 / DSM 22645 / JCM 10191 / CCUG 17912 / NBRC 13757 / NCIMB 11200 / NRRL B-4491 / Barker I)</name>
    <dbReference type="NCBI Taxonomy" id="579138"/>
    <lineage>
        <taxon>Bacteria</taxon>
        <taxon>Pseudomonadati</taxon>
        <taxon>Pseudomonadota</taxon>
        <taxon>Alphaproteobacteria</taxon>
        <taxon>Sphingomonadales</taxon>
        <taxon>Zymomonadaceae</taxon>
        <taxon>Zymomonas</taxon>
    </lineage>
</organism>
<dbReference type="EMBL" id="CP002865">
    <property type="protein sequence ID" value="AEI38411.1"/>
    <property type="molecule type" value="Genomic_DNA"/>
</dbReference>
<dbReference type="InterPro" id="IPR012347">
    <property type="entry name" value="Ferritin-like"/>
</dbReference>
<accession>F8EW01</accession>
<reference evidence="10 11" key="1">
    <citation type="journal article" date="2011" name="J. Bacteriol.">
        <title>Genome sequence of the ethanol-producing Zymomonas mobilis subsp. pomaceae lectotype strain ATCC 29192.</title>
        <authorList>
            <person name="Kouvelis V.N."/>
            <person name="Davenport K.W."/>
            <person name="Brettin T.S."/>
            <person name="Bruce D."/>
            <person name="Detter C."/>
            <person name="Han C.S."/>
            <person name="Nolan M."/>
            <person name="Tapia R."/>
            <person name="Damoulaki A."/>
            <person name="Kyrpides N.C."/>
            <person name="Typas M.A."/>
            <person name="Pappas K.M."/>
        </authorList>
    </citation>
    <scope>NUCLEOTIDE SEQUENCE [LARGE SCALE GENOMIC DNA]</scope>
    <source>
        <strain evidence="11">ATCC 29192 / DSM 22645 / JCM 10191 / CCUG 17912 / NBRC 13757 / NCIMB 11200 / NRRL B-4491 / Barker I</strain>
    </source>
</reference>
<dbReference type="PANTHER" id="PTHR30295">
    <property type="entry name" value="BACTERIOFERRITIN"/>
    <property type="match status" value="1"/>
</dbReference>
<feature type="binding site" evidence="8">
    <location>
        <position position="127"/>
    </location>
    <ligand>
        <name>Fe cation</name>
        <dbReference type="ChEBI" id="CHEBI:24875"/>
        <label>1</label>
    </ligand>
</feature>
<feature type="binding site" evidence="8">
    <location>
        <position position="51"/>
    </location>
    <ligand>
        <name>Fe cation</name>
        <dbReference type="ChEBI" id="CHEBI:24875"/>
        <label>2</label>
    </ligand>
</feature>
<comment type="catalytic activity">
    <reaction evidence="7">
        <text>4 Fe(2+) + O2 + 4 H(+) = 4 Fe(3+) + 2 H2O</text>
        <dbReference type="Rhea" id="RHEA:11148"/>
        <dbReference type="ChEBI" id="CHEBI:15377"/>
        <dbReference type="ChEBI" id="CHEBI:15378"/>
        <dbReference type="ChEBI" id="CHEBI:15379"/>
        <dbReference type="ChEBI" id="CHEBI:29033"/>
        <dbReference type="ChEBI" id="CHEBI:29034"/>
        <dbReference type="EC" id="1.16.3.1"/>
    </reaction>
</comment>
<dbReference type="KEGG" id="zmp:Zymop_1521"/>
<evidence type="ECO:0000256" key="7">
    <source>
        <dbReference type="PIRNR" id="PIRNR002560"/>
    </source>
</evidence>
<evidence type="ECO:0000256" key="3">
    <source>
        <dbReference type="ARBA" id="ARBA00022434"/>
    </source>
</evidence>
<dbReference type="EC" id="1.16.3.1" evidence="7"/>
<comment type="cofactor">
    <cofactor evidence="1">
        <name>heme b</name>
        <dbReference type="ChEBI" id="CHEBI:60344"/>
    </cofactor>
</comment>
<dbReference type="STRING" id="579138.Zymop_1521"/>
<dbReference type="GO" id="GO:0008199">
    <property type="term" value="F:ferric iron binding"/>
    <property type="evidence" value="ECO:0007669"/>
    <property type="project" value="InterPro"/>
</dbReference>
<dbReference type="GO" id="GO:0005829">
    <property type="term" value="C:cytosol"/>
    <property type="evidence" value="ECO:0007669"/>
    <property type="project" value="TreeGrafter"/>
</dbReference>
<feature type="binding site" evidence="8">
    <location>
        <position position="127"/>
    </location>
    <ligand>
        <name>Fe cation</name>
        <dbReference type="ChEBI" id="CHEBI:24875"/>
        <label>2</label>
    </ligand>
</feature>
<feature type="binding site" evidence="8">
    <location>
        <position position="50"/>
    </location>
    <ligand>
        <name>Fe cation</name>
        <dbReference type="ChEBI" id="CHEBI:24875"/>
        <label>3</label>
    </ligand>
</feature>
<dbReference type="InterPro" id="IPR002024">
    <property type="entry name" value="Bacterioferritin"/>
</dbReference>
<comment type="function">
    <text evidence="7">Iron-storage protein, whose ferroxidase center binds Fe(2+), oxidizes it using dioxygen to Fe(3+), and participates in the subsequent Fe(3+) oxide mineral core formation within the central cavity of the BFR protein shell.</text>
</comment>
<dbReference type="PRINTS" id="PR00601">
    <property type="entry name" value="BACFERRITIN"/>
</dbReference>
<dbReference type="Gene3D" id="1.20.1260.10">
    <property type="match status" value="1"/>
</dbReference>
<dbReference type="Pfam" id="PF00210">
    <property type="entry name" value="Ferritin"/>
    <property type="match status" value="1"/>
</dbReference>
<evidence type="ECO:0000313" key="11">
    <source>
        <dbReference type="Proteomes" id="UP000000491"/>
    </source>
</evidence>
<feature type="binding site" evidence="8">
    <location>
        <position position="54"/>
    </location>
    <ligand>
        <name>Fe cation</name>
        <dbReference type="ChEBI" id="CHEBI:24875"/>
        <label>1</label>
    </ligand>
</feature>
<keyword evidence="4" id="KW-0349">Heme</keyword>
<dbReference type="PIRSF" id="PIRSF002560">
    <property type="entry name" value="Bacterioferritin"/>
    <property type="match status" value="1"/>
</dbReference>
<feature type="binding site" evidence="8">
    <location>
        <position position="18"/>
    </location>
    <ligand>
        <name>Fe cation</name>
        <dbReference type="ChEBI" id="CHEBI:24875"/>
        <label>1</label>
    </ligand>
</feature>
<dbReference type="PATRIC" id="fig|579138.3.peg.1612"/>
<dbReference type="PROSITE" id="PS50905">
    <property type="entry name" value="FERRITIN_LIKE"/>
    <property type="match status" value="1"/>
</dbReference>
<name>F8EW01_ZYMMT</name>
<dbReference type="GO" id="GO:0006826">
    <property type="term" value="P:iron ion transport"/>
    <property type="evidence" value="ECO:0007669"/>
    <property type="project" value="InterPro"/>
</dbReference>
<dbReference type="InterPro" id="IPR009040">
    <property type="entry name" value="Ferritin-like_diiron"/>
</dbReference>
<feature type="binding site" evidence="8">
    <location>
        <position position="51"/>
    </location>
    <ligand>
        <name>Fe cation</name>
        <dbReference type="ChEBI" id="CHEBI:24875"/>
        <label>1</label>
    </ligand>
</feature>
<gene>
    <name evidence="10" type="ordered locus">Zymop_1521</name>
</gene>
<dbReference type="eggNOG" id="COG2193">
    <property type="taxonomic scope" value="Bacteria"/>
</dbReference>
<keyword evidence="5 7" id="KW-0479">Metal-binding</keyword>
<evidence type="ECO:0000256" key="2">
    <source>
        <dbReference type="ARBA" id="ARBA00008093"/>
    </source>
</evidence>
<keyword evidence="6 7" id="KW-0408">Iron</keyword>
<evidence type="ECO:0000256" key="8">
    <source>
        <dbReference type="PIRSR" id="PIRSR002560-1"/>
    </source>
</evidence>
<dbReference type="GO" id="GO:0004322">
    <property type="term" value="F:ferroxidase activity"/>
    <property type="evidence" value="ECO:0007669"/>
    <property type="project" value="UniProtKB-EC"/>
</dbReference>
<dbReference type="GO" id="GO:0006879">
    <property type="term" value="P:intracellular iron ion homeostasis"/>
    <property type="evidence" value="ECO:0007669"/>
    <property type="project" value="UniProtKB-KW"/>
</dbReference>
<evidence type="ECO:0000256" key="5">
    <source>
        <dbReference type="ARBA" id="ARBA00022723"/>
    </source>
</evidence>
<feature type="binding site" evidence="8">
    <location>
        <position position="130"/>
    </location>
    <ligand>
        <name>Fe cation</name>
        <dbReference type="ChEBI" id="CHEBI:24875"/>
        <label>2</label>
    </ligand>
</feature>
<dbReference type="RefSeq" id="WP_013934799.1">
    <property type="nucleotide sequence ID" value="NC_015709.1"/>
</dbReference>
<keyword evidence="3 7" id="KW-0409">Iron storage</keyword>
<evidence type="ECO:0000256" key="1">
    <source>
        <dbReference type="ARBA" id="ARBA00001970"/>
    </source>
</evidence>